<reference evidence="3" key="1">
    <citation type="submission" date="2021-02" db="EMBL/GenBank/DDBJ databases">
        <authorList>
            <person name="Nowell W R."/>
        </authorList>
    </citation>
    <scope>NUCLEOTIDE SEQUENCE</scope>
</reference>
<proteinExistence type="predicted"/>
<evidence type="ECO:0000313" key="4">
    <source>
        <dbReference type="Proteomes" id="UP000663832"/>
    </source>
</evidence>
<organism evidence="3 4">
    <name type="scientific">Adineta steineri</name>
    <dbReference type="NCBI Taxonomy" id="433720"/>
    <lineage>
        <taxon>Eukaryota</taxon>
        <taxon>Metazoa</taxon>
        <taxon>Spiralia</taxon>
        <taxon>Gnathifera</taxon>
        <taxon>Rotifera</taxon>
        <taxon>Eurotatoria</taxon>
        <taxon>Bdelloidea</taxon>
        <taxon>Adinetida</taxon>
        <taxon>Adinetidae</taxon>
        <taxon>Adineta</taxon>
    </lineage>
</organism>
<feature type="transmembrane region" description="Helical" evidence="1">
    <location>
        <begin position="123"/>
        <end position="141"/>
    </location>
</feature>
<dbReference type="OrthoDB" id="10302915at2759"/>
<gene>
    <name evidence="2" type="ORF">BJG266_LOCUS40944</name>
    <name evidence="3" type="ORF">QVE165_LOCUS47888</name>
</gene>
<keyword evidence="4" id="KW-1185">Reference proteome</keyword>
<comment type="caution">
    <text evidence="3">The sequence shown here is derived from an EMBL/GenBank/DDBJ whole genome shotgun (WGS) entry which is preliminary data.</text>
</comment>
<dbReference type="EMBL" id="CAJNOM010000779">
    <property type="protein sequence ID" value="CAF1560893.1"/>
    <property type="molecule type" value="Genomic_DNA"/>
</dbReference>
<feature type="transmembrane region" description="Helical" evidence="1">
    <location>
        <begin position="99"/>
        <end position="117"/>
    </location>
</feature>
<evidence type="ECO:0000313" key="3">
    <source>
        <dbReference type="EMBL" id="CAF1560893.1"/>
    </source>
</evidence>
<keyword evidence="1" id="KW-0812">Transmembrane</keyword>
<dbReference type="AlphaFoldDB" id="A0A815XRP9"/>
<accession>A0A815XRP9</accession>
<dbReference type="Proteomes" id="UP000663832">
    <property type="component" value="Unassembled WGS sequence"/>
</dbReference>
<dbReference type="EMBL" id="CAJNOI010002146">
    <property type="protein sequence ID" value="CAF1460372.1"/>
    <property type="molecule type" value="Genomic_DNA"/>
</dbReference>
<evidence type="ECO:0000313" key="2">
    <source>
        <dbReference type="EMBL" id="CAF1460372.1"/>
    </source>
</evidence>
<evidence type="ECO:0000256" key="1">
    <source>
        <dbReference type="SAM" id="Phobius"/>
    </source>
</evidence>
<keyword evidence="1" id="KW-1133">Transmembrane helix</keyword>
<keyword evidence="1" id="KW-0472">Membrane</keyword>
<dbReference type="Proteomes" id="UP000663877">
    <property type="component" value="Unassembled WGS sequence"/>
</dbReference>
<protein>
    <submittedName>
        <fullName evidence="3">Uncharacterized protein</fullName>
    </submittedName>
</protein>
<sequence length="184" mass="20950">MSEHEISLEDYSKKQLIEMLNEKNQIIKEQGQLLEDLNLQKIQNDETNINQISVIYKRSSTIINIPADDTSGQLSINSPDGSSTDHNESVKSVILKYKYCILNFIGSVITTIIINSLDILPKWLVLIILLFLFMIVDLSCYKYASILVELYGFFKSLKHVIKPNDTQDEDLEAASSYNSTTHDD</sequence>
<name>A0A815XRP9_9BILA</name>